<comment type="caution">
    <text evidence="1">The sequence shown here is derived from an EMBL/GenBank/DDBJ whole genome shotgun (WGS) entry which is preliminary data.</text>
</comment>
<evidence type="ECO:0000313" key="2">
    <source>
        <dbReference type="Proteomes" id="UP000828048"/>
    </source>
</evidence>
<dbReference type="EMBL" id="CM037152">
    <property type="protein sequence ID" value="KAH7833303.1"/>
    <property type="molecule type" value="Genomic_DNA"/>
</dbReference>
<evidence type="ECO:0000313" key="1">
    <source>
        <dbReference type="EMBL" id="KAH7833303.1"/>
    </source>
</evidence>
<protein>
    <submittedName>
        <fullName evidence="1">Uncharacterized protein</fullName>
    </submittedName>
</protein>
<sequence length="153" mass="17695">MNSSEDMEYSNVSKSEESELMCSCGLPAKLRTSKTSRNPYRLFYNCLKSPDKQCGFFQWCDEPLKTGDKHVDELNLIRSECIRLQERIDDIQQERDSERTDWNRERTELTSELSTVKAELDKIKLVNESDLLPPLDNISKQDEVGDALVVQTL</sequence>
<proteinExistence type="predicted"/>
<reference evidence="1 2" key="1">
    <citation type="journal article" date="2021" name="Hortic Res">
        <title>High-quality reference genome and annotation aids understanding of berry development for evergreen blueberry (Vaccinium darrowii).</title>
        <authorList>
            <person name="Yu J."/>
            <person name="Hulse-Kemp A.M."/>
            <person name="Babiker E."/>
            <person name="Staton M."/>
        </authorList>
    </citation>
    <scope>NUCLEOTIDE SEQUENCE [LARGE SCALE GENOMIC DNA]</scope>
    <source>
        <strain evidence="2">cv. NJ 8807/NJ 8810</strain>
        <tissue evidence="1">Young leaf</tissue>
    </source>
</reference>
<name>A0ACB7WXW3_9ERIC</name>
<dbReference type="Proteomes" id="UP000828048">
    <property type="component" value="Chromosome 2"/>
</dbReference>
<keyword evidence="2" id="KW-1185">Reference proteome</keyword>
<accession>A0ACB7WXW3</accession>
<organism evidence="1 2">
    <name type="scientific">Vaccinium darrowii</name>
    <dbReference type="NCBI Taxonomy" id="229202"/>
    <lineage>
        <taxon>Eukaryota</taxon>
        <taxon>Viridiplantae</taxon>
        <taxon>Streptophyta</taxon>
        <taxon>Embryophyta</taxon>
        <taxon>Tracheophyta</taxon>
        <taxon>Spermatophyta</taxon>
        <taxon>Magnoliopsida</taxon>
        <taxon>eudicotyledons</taxon>
        <taxon>Gunneridae</taxon>
        <taxon>Pentapetalae</taxon>
        <taxon>asterids</taxon>
        <taxon>Ericales</taxon>
        <taxon>Ericaceae</taxon>
        <taxon>Vaccinioideae</taxon>
        <taxon>Vaccinieae</taxon>
        <taxon>Vaccinium</taxon>
    </lineage>
</organism>
<gene>
    <name evidence="1" type="ORF">Vadar_004966</name>
</gene>